<comment type="caution">
    <text evidence="2">The sequence shown here is derived from an EMBL/GenBank/DDBJ whole genome shotgun (WGS) entry which is preliminary data.</text>
</comment>
<dbReference type="GO" id="GO:0009303">
    <property type="term" value="P:rRNA transcription"/>
    <property type="evidence" value="ECO:0007669"/>
    <property type="project" value="TreeGrafter"/>
</dbReference>
<dbReference type="InterPro" id="IPR036101">
    <property type="entry name" value="CarD-like/TRCF_RID_sf"/>
</dbReference>
<dbReference type="InterPro" id="IPR042215">
    <property type="entry name" value="CarD-like_C"/>
</dbReference>
<sequence length="171" mass="19774">MYRIGEIVFHPLHGAGIIEGIESKKILNTTKQFYRIILPDSQLEEIYVPTSNANSLGLRYLIDKETIDEVKDILSEKLQLKIEEKWKDQFKKQEERVNSCDITKVAHALKFLFHKSLQKKLGSMDKWLLKKSKNIIASEIHFVESIDYAQALDMIDGWVKVSVVDVDKKIA</sequence>
<dbReference type="Proteomes" id="UP000234857">
    <property type="component" value="Unassembled WGS sequence"/>
</dbReference>
<dbReference type="Pfam" id="PF02559">
    <property type="entry name" value="CarD_TRCF_RID"/>
    <property type="match status" value="1"/>
</dbReference>
<dbReference type="AlphaFoldDB" id="A0A2N5ZDI9"/>
<dbReference type="PANTHER" id="PTHR38447:SF1">
    <property type="entry name" value="RNA POLYMERASE-BINDING TRANSCRIPTION FACTOR CARD"/>
    <property type="match status" value="1"/>
</dbReference>
<name>A0A2N5ZDI9_MUIH1</name>
<dbReference type="Gene3D" id="2.40.10.170">
    <property type="match status" value="1"/>
</dbReference>
<dbReference type="InterPro" id="IPR052531">
    <property type="entry name" value="CarD-like_regulator"/>
</dbReference>
<dbReference type="EMBL" id="PKTG01000107">
    <property type="protein sequence ID" value="PLX16731.1"/>
    <property type="molecule type" value="Genomic_DNA"/>
</dbReference>
<reference evidence="2 3" key="1">
    <citation type="submission" date="2017-11" db="EMBL/GenBank/DDBJ databases">
        <title>Genome-resolved metagenomics identifies genetic mobility, metabolic interactions, and unexpected diversity in perchlorate-reducing communities.</title>
        <authorList>
            <person name="Barnum T.P."/>
            <person name="Figueroa I.A."/>
            <person name="Carlstrom C.I."/>
            <person name="Lucas L.N."/>
            <person name="Engelbrektson A.L."/>
            <person name="Coates J.D."/>
        </authorList>
    </citation>
    <scope>NUCLEOTIDE SEQUENCE [LARGE SCALE GENOMIC DNA]</scope>
    <source>
        <strain evidence="2">BM706</strain>
    </source>
</reference>
<evidence type="ECO:0000259" key="1">
    <source>
        <dbReference type="SMART" id="SM01058"/>
    </source>
</evidence>
<accession>A0A2N5ZDI9</accession>
<dbReference type="Pfam" id="PF21095">
    <property type="entry name" value="CarD_C"/>
    <property type="match status" value="1"/>
</dbReference>
<proteinExistence type="predicted"/>
<dbReference type="Gene3D" id="1.20.58.1290">
    <property type="entry name" value="CarD-like, C-terminal domain"/>
    <property type="match status" value="1"/>
</dbReference>
<dbReference type="InterPro" id="IPR003711">
    <property type="entry name" value="CarD-like/TRCF_RID"/>
</dbReference>
<evidence type="ECO:0000313" key="3">
    <source>
        <dbReference type="Proteomes" id="UP000234857"/>
    </source>
</evidence>
<organism evidence="2 3">
    <name type="scientific">Muiribacterium halophilum</name>
    <dbReference type="NCBI Taxonomy" id="2053465"/>
    <lineage>
        <taxon>Bacteria</taxon>
        <taxon>Candidatus Muiribacteriota</taxon>
        <taxon>Candidatus Muiribacteriia</taxon>
        <taxon>Candidatus Muiribacteriales</taxon>
        <taxon>Candidatus Muiribacteriaceae</taxon>
        <taxon>Candidatus Muiribacterium</taxon>
    </lineage>
</organism>
<dbReference type="SMART" id="SM01058">
    <property type="entry name" value="CarD_TRCF"/>
    <property type="match status" value="1"/>
</dbReference>
<dbReference type="PANTHER" id="PTHR38447">
    <property type="entry name" value="TRANSCRIPTION FACTOR YDEB-RELATED"/>
    <property type="match status" value="1"/>
</dbReference>
<feature type="domain" description="CarD-like/TRCF RNAP-interacting" evidence="1">
    <location>
        <begin position="1"/>
        <end position="113"/>
    </location>
</feature>
<evidence type="ECO:0000313" key="2">
    <source>
        <dbReference type="EMBL" id="PLX16731.1"/>
    </source>
</evidence>
<protein>
    <recommendedName>
        <fullName evidence="1">CarD-like/TRCF RNAP-interacting domain-containing protein</fullName>
    </recommendedName>
</protein>
<gene>
    <name evidence="2" type="ORF">C0601_09650</name>
</gene>
<dbReference type="InterPro" id="IPR048792">
    <property type="entry name" value="CarD_C"/>
</dbReference>
<dbReference type="SUPFAM" id="SSF141259">
    <property type="entry name" value="CarD-like"/>
    <property type="match status" value="1"/>
</dbReference>